<dbReference type="OrthoDB" id="8075at10239"/>
<evidence type="ECO:0000313" key="5">
    <source>
        <dbReference type="EMBL" id="ADO67509.1"/>
    </source>
</evidence>
<dbReference type="SUPFAM" id="SSF81606">
    <property type="entry name" value="PP2C-like"/>
    <property type="match status" value="1"/>
</dbReference>
<dbReference type="SMART" id="SM00332">
    <property type="entry name" value="PP2Cc"/>
    <property type="match status" value="1"/>
</dbReference>
<sequence>MVKIHQISLQGKRPTNEDEHIVFQNLHNFNRDFNQIDIIGVFDGHGGKLVSKFAKDNLPNYFSKKNAKLFNDSKYTAKYINKVFKNFNDNLEKQHPRAASYSGSTCCMAVITKDDKSHKKGNILWVINAGDSRIILGNRIGLGIPLSHDHKPNMPEERIRIEALDGGKDKIYYDGSDWRVADLSLSRALGDLEAHPYVTPMPQVYRYRIHPEDNFIVVACDGIWDVMDNQEVIDLLKSNIKKQNLAKVIADAALNKGSTDNVTVIVYQL</sequence>
<evidence type="ECO:0000256" key="3">
    <source>
        <dbReference type="ARBA" id="ARBA00022912"/>
    </source>
</evidence>
<dbReference type="PROSITE" id="PS51746">
    <property type="entry name" value="PPM_2"/>
    <property type="match status" value="1"/>
</dbReference>
<dbReference type="GeneID" id="9887878"/>
<name>E3T5P6_CROVB</name>
<dbReference type="CDD" id="cd00143">
    <property type="entry name" value="PP2Cc"/>
    <property type="match status" value="1"/>
</dbReference>
<dbReference type="KEGG" id="vg:9887878"/>
<dbReference type="PROSITE" id="PS01032">
    <property type="entry name" value="PPM_1"/>
    <property type="match status" value="1"/>
</dbReference>
<keyword evidence="6" id="KW-1185">Reference proteome</keyword>
<dbReference type="Gene3D" id="3.60.40.10">
    <property type="entry name" value="PPM-type phosphatase domain"/>
    <property type="match status" value="1"/>
</dbReference>
<keyword evidence="1" id="KW-0479">Metal-binding</keyword>
<feature type="domain" description="PPM-type phosphatase" evidence="4">
    <location>
        <begin position="3"/>
        <end position="269"/>
    </location>
</feature>
<keyword evidence="2" id="KW-0378">Hydrolase</keyword>
<dbReference type="GO" id="GO:0004722">
    <property type="term" value="F:protein serine/threonine phosphatase activity"/>
    <property type="evidence" value="ECO:0007669"/>
    <property type="project" value="InterPro"/>
</dbReference>
<dbReference type="InterPro" id="IPR001932">
    <property type="entry name" value="PPM-type_phosphatase-like_dom"/>
</dbReference>
<evidence type="ECO:0000259" key="4">
    <source>
        <dbReference type="PROSITE" id="PS51746"/>
    </source>
</evidence>
<evidence type="ECO:0000256" key="2">
    <source>
        <dbReference type="ARBA" id="ARBA00022801"/>
    </source>
</evidence>
<dbReference type="SMART" id="SM00331">
    <property type="entry name" value="PP2C_SIG"/>
    <property type="match status" value="1"/>
</dbReference>
<dbReference type="PANTHER" id="PTHR47992">
    <property type="entry name" value="PROTEIN PHOSPHATASE"/>
    <property type="match status" value="1"/>
</dbReference>
<organism evidence="5 6">
    <name type="scientific">Cafeteria roenbergensis virus (strain BV-PW1)</name>
    <name type="common">CroV</name>
    <dbReference type="NCBI Taxonomy" id="693272"/>
    <lineage>
        <taxon>Viruses</taxon>
        <taxon>Varidnaviria</taxon>
        <taxon>Bamfordvirae</taxon>
        <taxon>Nucleocytoviricota</taxon>
        <taxon>Megaviricetes</taxon>
        <taxon>Imitervirales</taxon>
        <taxon>Mimiviridae</taxon>
        <taxon>Aliimimivirinae</taxon>
        <taxon>Rheavirus</taxon>
        <taxon>Rheavirus sinusmexicani</taxon>
    </lineage>
</organism>
<dbReference type="InterPro" id="IPR015655">
    <property type="entry name" value="PP2C"/>
</dbReference>
<dbReference type="InterPro" id="IPR036457">
    <property type="entry name" value="PPM-type-like_dom_sf"/>
</dbReference>
<reference evidence="5 6" key="1">
    <citation type="journal article" date="2010" name="Proc. Natl. Acad. Sci. U.S.A.">
        <title>Giant virus with a remarkable complement of genes infects marine zooplankton.</title>
        <authorList>
            <person name="Fischer M.G."/>
            <person name="Allen M.J."/>
            <person name="Wilson W.H."/>
            <person name="Suttle C.A."/>
        </authorList>
    </citation>
    <scope>NUCLEOTIDE SEQUENCE [LARGE SCALE GENOMIC DNA]</scope>
    <source>
        <strain evidence="5 6">BV-PW1</strain>
    </source>
</reference>
<evidence type="ECO:0000313" key="6">
    <source>
        <dbReference type="Proteomes" id="UP000029781"/>
    </source>
</evidence>
<dbReference type="RefSeq" id="YP_003970108.1">
    <property type="nucleotide sequence ID" value="NC_014637.1"/>
</dbReference>
<accession>E3T5P6</accession>
<gene>
    <name evidence="5" type="ORF">crov475</name>
</gene>
<protein>
    <submittedName>
        <fullName evidence="5">Putative family 2C serine/threonine phosphatase</fullName>
    </submittedName>
</protein>
<dbReference type="InterPro" id="IPR000222">
    <property type="entry name" value="PP2C_BS"/>
</dbReference>
<dbReference type="Pfam" id="PF00481">
    <property type="entry name" value="PP2C"/>
    <property type="match status" value="1"/>
</dbReference>
<evidence type="ECO:0000256" key="1">
    <source>
        <dbReference type="ARBA" id="ARBA00022723"/>
    </source>
</evidence>
<keyword evidence="3" id="KW-0904">Protein phosphatase</keyword>
<proteinExistence type="predicted"/>
<dbReference type="GO" id="GO:0046872">
    <property type="term" value="F:metal ion binding"/>
    <property type="evidence" value="ECO:0007669"/>
    <property type="project" value="UniProtKB-KW"/>
</dbReference>
<dbReference type="EMBL" id="GU244497">
    <property type="protein sequence ID" value="ADO67509.1"/>
    <property type="molecule type" value="Genomic_DNA"/>
</dbReference>
<dbReference type="Proteomes" id="UP000029781">
    <property type="component" value="Segment"/>
</dbReference>
<organismHost>
    <name type="scientific">Cafeteria roenbergensis</name>
    <name type="common">Marine flagellate</name>
    <dbReference type="NCBI Taxonomy" id="33653"/>
</organismHost>